<evidence type="ECO:0000313" key="3">
    <source>
        <dbReference type="Proteomes" id="UP000005238"/>
    </source>
</evidence>
<reference evidence="3" key="1">
    <citation type="journal article" date="2006" name="Science">
        <title>Phytophthora genome sequences uncover evolutionary origins and mechanisms of pathogenesis.</title>
        <authorList>
            <person name="Tyler B.M."/>
            <person name="Tripathy S."/>
            <person name="Zhang X."/>
            <person name="Dehal P."/>
            <person name="Jiang R.H."/>
            <person name="Aerts A."/>
            <person name="Arredondo F.D."/>
            <person name="Baxter L."/>
            <person name="Bensasson D."/>
            <person name="Beynon J.L."/>
            <person name="Chapman J."/>
            <person name="Damasceno C.M."/>
            <person name="Dorrance A.E."/>
            <person name="Dou D."/>
            <person name="Dickerman A.W."/>
            <person name="Dubchak I.L."/>
            <person name="Garbelotto M."/>
            <person name="Gijzen M."/>
            <person name="Gordon S.G."/>
            <person name="Govers F."/>
            <person name="Grunwald N.J."/>
            <person name="Huang W."/>
            <person name="Ivors K.L."/>
            <person name="Jones R.W."/>
            <person name="Kamoun S."/>
            <person name="Krampis K."/>
            <person name="Lamour K.H."/>
            <person name="Lee M.K."/>
            <person name="McDonald W.H."/>
            <person name="Medina M."/>
            <person name="Meijer H.J."/>
            <person name="Nordberg E.K."/>
            <person name="Maclean D.J."/>
            <person name="Ospina-Giraldo M.D."/>
            <person name="Morris P.F."/>
            <person name="Phuntumart V."/>
            <person name="Putnam N.H."/>
            <person name="Rash S."/>
            <person name="Rose J.K."/>
            <person name="Sakihama Y."/>
            <person name="Salamov A.A."/>
            <person name="Savidor A."/>
            <person name="Scheuring C.F."/>
            <person name="Smith B.M."/>
            <person name="Sobral B.W."/>
            <person name="Terry A."/>
            <person name="Torto-Alalibo T.A."/>
            <person name="Win J."/>
            <person name="Xu Z."/>
            <person name="Zhang H."/>
            <person name="Grigoriev I.V."/>
            <person name="Rokhsar D.S."/>
            <person name="Boore J.L."/>
        </authorList>
    </citation>
    <scope>NUCLEOTIDE SEQUENCE [LARGE SCALE GENOMIC DNA]</scope>
    <source>
        <strain evidence="3">Pr102</strain>
    </source>
</reference>
<keyword evidence="1" id="KW-0812">Transmembrane</keyword>
<dbReference type="HOGENOM" id="CLU_020852_0_0_1"/>
<dbReference type="Proteomes" id="UP000005238">
    <property type="component" value="Unassembled WGS sequence"/>
</dbReference>
<feature type="transmembrane region" description="Helical" evidence="1">
    <location>
        <begin position="29"/>
        <end position="46"/>
    </location>
</feature>
<keyword evidence="1" id="KW-0472">Membrane</keyword>
<dbReference type="EnsemblProtists" id="Phyra73713">
    <property type="protein sequence ID" value="Phyra73713"/>
    <property type="gene ID" value="Phyra73713"/>
</dbReference>
<evidence type="ECO:0000256" key="1">
    <source>
        <dbReference type="SAM" id="Phobius"/>
    </source>
</evidence>
<organism evidence="2 3">
    <name type="scientific">Phytophthora ramorum</name>
    <name type="common">Sudden oak death agent</name>
    <dbReference type="NCBI Taxonomy" id="164328"/>
    <lineage>
        <taxon>Eukaryota</taxon>
        <taxon>Sar</taxon>
        <taxon>Stramenopiles</taxon>
        <taxon>Oomycota</taxon>
        <taxon>Peronosporomycetes</taxon>
        <taxon>Peronosporales</taxon>
        <taxon>Peronosporaceae</taxon>
        <taxon>Phytophthora</taxon>
    </lineage>
</organism>
<proteinExistence type="predicted"/>
<dbReference type="AlphaFoldDB" id="H3GDQ2"/>
<dbReference type="InParanoid" id="H3GDQ2"/>
<accession>H3GDQ2</accession>
<keyword evidence="1" id="KW-1133">Transmembrane helix</keyword>
<keyword evidence="3" id="KW-1185">Reference proteome</keyword>
<name>H3GDQ2_PHYRM</name>
<dbReference type="eggNOG" id="ENOG502SK4Z">
    <property type="taxonomic scope" value="Eukaryota"/>
</dbReference>
<dbReference type="EMBL" id="DS566001">
    <property type="status" value="NOT_ANNOTATED_CDS"/>
    <property type="molecule type" value="Genomic_DNA"/>
</dbReference>
<sequence length="247" mass="27857">MGFTIFGILLKLALQEAARHYIMKKRIRSIRTMCVLVGVPTVLIDTQTRVVLLGTQTSSFLMTGTFAMVVAELCLRAAKAAFVIWMIRRRAKALELKLQQRSTENSNARAKAALQSELKLEFELWRRQVLSYYTAELTADMYAEYIAIGCSQSIVFWYVGHPFYGTLQLEAGTGLSDIDLERWRFTQVVLLGVQFMVEVLVDYVCVVMEMAAGINYDRIESLSTFLGVLFMTIAVLNISISSAVYLS</sequence>
<dbReference type="VEuPathDB" id="FungiDB:KRP22_2413"/>
<feature type="transmembrane region" description="Helical" evidence="1">
    <location>
        <begin position="66"/>
        <end position="87"/>
    </location>
</feature>
<protein>
    <submittedName>
        <fullName evidence="2">Uncharacterized protein</fullName>
    </submittedName>
</protein>
<dbReference type="OMA" id="HADNDEH"/>
<feature type="transmembrane region" description="Helical" evidence="1">
    <location>
        <begin position="224"/>
        <end position="246"/>
    </location>
</feature>
<feature type="transmembrane region" description="Helical" evidence="1">
    <location>
        <begin position="188"/>
        <end position="212"/>
    </location>
</feature>
<evidence type="ECO:0000313" key="2">
    <source>
        <dbReference type="EnsemblProtists" id="Phyra73713"/>
    </source>
</evidence>
<dbReference type="VEuPathDB" id="FungiDB:KRP23_4360"/>
<reference evidence="2" key="2">
    <citation type="submission" date="2015-06" db="UniProtKB">
        <authorList>
            <consortium name="EnsemblProtists"/>
        </authorList>
    </citation>
    <scope>IDENTIFICATION</scope>
    <source>
        <strain evidence="2">Pr102</strain>
    </source>
</reference>